<dbReference type="EMBL" id="JAESWB010000233">
    <property type="protein sequence ID" value="MBL4953653.1"/>
    <property type="molecule type" value="Genomic_DNA"/>
</dbReference>
<keyword evidence="3" id="KW-1185">Reference proteome</keyword>
<organism evidence="2 3">
    <name type="scientific">Neobacillus paridis</name>
    <dbReference type="NCBI Taxonomy" id="2803862"/>
    <lineage>
        <taxon>Bacteria</taxon>
        <taxon>Bacillati</taxon>
        <taxon>Bacillota</taxon>
        <taxon>Bacilli</taxon>
        <taxon>Bacillales</taxon>
        <taxon>Bacillaceae</taxon>
        <taxon>Neobacillus</taxon>
    </lineage>
</organism>
<sequence>MNFTHDSHLKLIPLNIIQDKKHFIVEDPTSGEFYEMPEVCIEAIRLLNEGNSLGEIERELKEKYPTEEVDLLDFAQQLLELQLVTEIDGVKVEAKEKEKLPQGFLRVSPQLGNFFFNKAAYFVYGALFIGNVVLFAANPSLFPTYKDLFIFDYMFLNILAWMLLSFIFVLIHELGHILAMRAFNLPTKLEIGHRLFLVVFETDMGPVWKLPSRNRNVLYLAGLCFDTVILFLALICQLLLSGQSGMFPRVLDVIVLDTFIRIVYQCCIYMKTDLYYVFENVSGCYNLMESAQQVLRKLVPFLNQADKETVIYPEERRTVLIYSVFYLLGVGLTLLLFAFYYIPQLLFAWKKVFPGFSQGVDTLPFWDAAMFSLQIFIVLLLLLFSWQKKYLRRRA</sequence>
<evidence type="ECO:0000256" key="1">
    <source>
        <dbReference type="SAM" id="Phobius"/>
    </source>
</evidence>
<evidence type="ECO:0000313" key="2">
    <source>
        <dbReference type="EMBL" id="MBL4953653.1"/>
    </source>
</evidence>
<protein>
    <recommendedName>
        <fullName evidence="4">Peptidase</fullName>
    </recommendedName>
</protein>
<keyword evidence="1" id="KW-0472">Membrane</keyword>
<proteinExistence type="predicted"/>
<feature type="transmembrane region" description="Helical" evidence="1">
    <location>
        <begin position="119"/>
        <end position="137"/>
    </location>
</feature>
<comment type="caution">
    <text evidence="2">The sequence shown here is derived from an EMBL/GenBank/DDBJ whole genome shotgun (WGS) entry which is preliminary data.</text>
</comment>
<name>A0ABS1TSY7_9BACI</name>
<evidence type="ECO:0008006" key="4">
    <source>
        <dbReference type="Google" id="ProtNLM"/>
    </source>
</evidence>
<feature type="transmembrane region" description="Helical" evidence="1">
    <location>
        <begin position="363"/>
        <end position="384"/>
    </location>
</feature>
<keyword evidence="1" id="KW-1133">Transmembrane helix</keyword>
<evidence type="ECO:0000313" key="3">
    <source>
        <dbReference type="Proteomes" id="UP000623967"/>
    </source>
</evidence>
<feature type="transmembrane region" description="Helical" evidence="1">
    <location>
        <begin position="149"/>
        <end position="171"/>
    </location>
</feature>
<dbReference type="RefSeq" id="WP_202654920.1">
    <property type="nucleotide sequence ID" value="NZ_JAESWB010000233.1"/>
</dbReference>
<feature type="transmembrane region" description="Helical" evidence="1">
    <location>
        <begin position="217"/>
        <end position="240"/>
    </location>
</feature>
<keyword evidence="1" id="KW-0812">Transmembrane</keyword>
<reference evidence="2 3" key="1">
    <citation type="submission" date="2021-01" db="EMBL/GenBank/DDBJ databases">
        <title>Genome public.</title>
        <authorList>
            <person name="Liu C."/>
            <person name="Sun Q."/>
        </authorList>
    </citation>
    <scope>NUCLEOTIDE SEQUENCE [LARGE SCALE GENOMIC DNA]</scope>
    <source>
        <strain evidence="2 3">YIM B02564</strain>
    </source>
</reference>
<gene>
    <name evidence="2" type="ORF">JK635_15805</name>
</gene>
<dbReference type="Proteomes" id="UP000623967">
    <property type="component" value="Unassembled WGS sequence"/>
</dbReference>
<accession>A0ABS1TSY7</accession>
<feature type="transmembrane region" description="Helical" evidence="1">
    <location>
        <begin position="319"/>
        <end position="343"/>
    </location>
</feature>